<comment type="similarity">
    <text evidence="1">Belongs to the nuclear hormone receptor family.</text>
</comment>
<reference evidence="11" key="1">
    <citation type="submission" date="2023-10" db="EMBL/GenBank/DDBJ databases">
        <title>Genome assembly of Pristionchus species.</title>
        <authorList>
            <person name="Yoshida K."/>
            <person name="Sommer R.J."/>
        </authorList>
    </citation>
    <scope>NUCLEOTIDE SEQUENCE</scope>
    <source>
        <strain evidence="11">RS0144</strain>
    </source>
</reference>
<keyword evidence="4" id="KW-0862">Zinc</keyword>
<dbReference type="PROSITE" id="PS51030">
    <property type="entry name" value="NUCLEAR_REC_DBD_2"/>
    <property type="match status" value="1"/>
</dbReference>
<dbReference type="InterPro" id="IPR013088">
    <property type="entry name" value="Znf_NHR/GATA"/>
</dbReference>
<keyword evidence="8" id="KW-0675">Receptor</keyword>
<evidence type="ECO:0000256" key="5">
    <source>
        <dbReference type="ARBA" id="ARBA00023015"/>
    </source>
</evidence>
<dbReference type="SMART" id="SM00399">
    <property type="entry name" value="ZnF_C4"/>
    <property type="match status" value="1"/>
</dbReference>
<dbReference type="EMBL" id="BTSX01000006">
    <property type="protein sequence ID" value="GMT04065.1"/>
    <property type="molecule type" value="Genomic_DNA"/>
</dbReference>
<evidence type="ECO:0000256" key="2">
    <source>
        <dbReference type="ARBA" id="ARBA00022723"/>
    </source>
</evidence>
<dbReference type="PANTHER" id="PTHR24083">
    <property type="entry name" value="NUCLEAR HORMONE RECEPTOR"/>
    <property type="match status" value="1"/>
</dbReference>
<sequence>MHPIPRPELCAVCGDSAIGYHYNVASCSGCRSFFRRSIKGGKQYVCKRAALLEGRCKVDRRDQKHVVCKRCRLNAC</sequence>
<accession>A0AAV5UD31</accession>
<evidence type="ECO:0000313" key="12">
    <source>
        <dbReference type="Proteomes" id="UP001432027"/>
    </source>
</evidence>
<dbReference type="Proteomes" id="UP001432027">
    <property type="component" value="Unassembled WGS sequence"/>
</dbReference>
<protein>
    <recommendedName>
        <fullName evidence="10">Nuclear receptor domain-containing protein</fullName>
    </recommendedName>
</protein>
<evidence type="ECO:0000256" key="3">
    <source>
        <dbReference type="ARBA" id="ARBA00022771"/>
    </source>
</evidence>
<dbReference type="PRINTS" id="PR00047">
    <property type="entry name" value="STROIDFINGER"/>
</dbReference>
<name>A0AAV5UD31_9BILA</name>
<dbReference type="Pfam" id="PF00105">
    <property type="entry name" value="zf-C4"/>
    <property type="match status" value="1"/>
</dbReference>
<comment type="caution">
    <text evidence="11">The sequence shown here is derived from an EMBL/GenBank/DDBJ whole genome shotgun (WGS) entry which is preliminary data.</text>
</comment>
<evidence type="ECO:0000313" key="11">
    <source>
        <dbReference type="EMBL" id="GMT04065.1"/>
    </source>
</evidence>
<keyword evidence="12" id="KW-1185">Reference proteome</keyword>
<evidence type="ECO:0000256" key="8">
    <source>
        <dbReference type="ARBA" id="ARBA00023170"/>
    </source>
</evidence>
<dbReference type="GO" id="GO:0003700">
    <property type="term" value="F:DNA-binding transcription factor activity"/>
    <property type="evidence" value="ECO:0007669"/>
    <property type="project" value="InterPro"/>
</dbReference>
<keyword evidence="2" id="KW-0479">Metal-binding</keyword>
<gene>
    <name evidence="11" type="ORF">PENTCL1PPCAC_26239</name>
</gene>
<evidence type="ECO:0000256" key="9">
    <source>
        <dbReference type="ARBA" id="ARBA00023242"/>
    </source>
</evidence>
<dbReference type="SUPFAM" id="SSF57716">
    <property type="entry name" value="Glucocorticoid receptor-like (DNA-binding domain)"/>
    <property type="match status" value="1"/>
</dbReference>
<feature type="domain" description="Nuclear receptor" evidence="10">
    <location>
        <begin position="7"/>
        <end position="76"/>
    </location>
</feature>
<organism evidence="11 12">
    <name type="scientific">Pristionchus entomophagus</name>
    <dbReference type="NCBI Taxonomy" id="358040"/>
    <lineage>
        <taxon>Eukaryota</taxon>
        <taxon>Metazoa</taxon>
        <taxon>Ecdysozoa</taxon>
        <taxon>Nematoda</taxon>
        <taxon>Chromadorea</taxon>
        <taxon>Rhabditida</taxon>
        <taxon>Rhabditina</taxon>
        <taxon>Diplogasteromorpha</taxon>
        <taxon>Diplogasteroidea</taxon>
        <taxon>Neodiplogasteridae</taxon>
        <taxon>Pristionchus</taxon>
    </lineage>
</organism>
<keyword evidence="3" id="KW-0863">Zinc-finger</keyword>
<evidence type="ECO:0000256" key="1">
    <source>
        <dbReference type="ARBA" id="ARBA00005993"/>
    </source>
</evidence>
<evidence type="ECO:0000256" key="6">
    <source>
        <dbReference type="ARBA" id="ARBA00023125"/>
    </source>
</evidence>
<keyword evidence="6" id="KW-0238">DNA-binding</keyword>
<evidence type="ECO:0000259" key="10">
    <source>
        <dbReference type="PROSITE" id="PS51030"/>
    </source>
</evidence>
<dbReference type="InterPro" id="IPR001628">
    <property type="entry name" value="Znf_hrmn_rcpt"/>
</dbReference>
<feature type="non-terminal residue" evidence="11">
    <location>
        <position position="76"/>
    </location>
</feature>
<dbReference type="InterPro" id="IPR050274">
    <property type="entry name" value="Nuclear_hormone_rcpt_NR2"/>
</dbReference>
<keyword evidence="7" id="KW-0804">Transcription</keyword>
<dbReference type="PROSITE" id="PS00031">
    <property type="entry name" value="NUCLEAR_REC_DBD_1"/>
    <property type="match status" value="1"/>
</dbReference>
<dbReference type="GO" id="GO:0008270">
    <property type="term" value="F:zinc ion binding"/>
    <property type="evidence" value="ECO:0007669"/>
    <property type="project" value="UniProtKB-KW"/>
</dbReference>
<keyword evidence="5" id="KW-0805">Transcription regulation</keyword>
<dbReference type="GO" id="GO:0043565">
    <property type="term" value="F:sequence-specific DNA binding"/>
    <property type="evidence" value="ECO:0007669"/>
    <property type="project" value="InterPro"/>
</dbReference>
<keyword evidence="9" id="KW-0539">Nucleus</keyword>
<evidence type="ECO:0000256" key="4">
    <source>
        <dbReference type="ARBA" id="ARBA00022833"/>
    </source>
</evidence>
<evidence type="ECO:0000256" key="7">
    <source>
        <dbReference type="ARBA" id="ARBA00023163"/>
    </source>
</evidence>
<proteinExistence type="inferred from homology"/>
<dbReference type="AlphaFoldDB" id="A0AAV5UD31"/>
<dbReference type="Gene3D" id="3.30.50.10">
    <property type="entry name" value="Erythroid Transcription Factor GATA-1, subunit A"/>
    <property type="match status" value="1"/>
</dbReference>